<name>A0A6A6JLN9_WESOR</name>
<keyword evidence="2" id="KW-0963">Cytoplasm</keyword>
<dbReference type="PANTHER" id="PTHR22999">
    <property type="entry name" value="PX SERINE/THREONINE KINASE PXK"/>
    <property type="match status" value="1"/>
</dbReference>
<evidence type="ECO:0000256" key="3">
    <source>
        <dbReference type="SAM" id="MobiDB-lite"/>
    </source>
</evidence>
<feature type="domain" description="PXA" evidence="4">
    <location>
        <begin position="81"/>
        <end position="270"/>
    </location>
</feature>
<feature type="compositionally biased region" description="Polar residues" evidence="3">
    <location>
        <begin position="1"/>
        <end position="17"/>
    </location>
</feature>
<gene>
    <name evidence="5" type="ORF">EI97DRAFT_450650</name>
</gene>
<dbReference type="InterPro" id="IPR003114">
    <property type="entry name" value="Phox_assoc"/>
</dbReference>
<evidence type="ECO:0000259" key="4">
    <source>
        <dbReference type="PROSITE" id="PS51207"/>
    </source>
</evidence>
<dbReference type="GO" id="GO:0035091">
    <property type="term" value="F:phosphatidylinositol binding"/>
    <property type="evidence" value="ECO:0007669"/>
    <property type="project" value="TreeGrafter"/>
</dbReference>
<evidence type="ECO:0000313" key="5">
    <source>
        <dbReference type="EMBL" id="KAF2275829.1"/>
    </source>
</evidence>
<dbReference type="GO" id="GO:0005769">
    <property type="term" value="C:early endosome"/>
    <property type="evidence" value="ECO:0007669"/>
    <property type="project" value="TreeGrafter"/>
</dbReference>
<proteinExistence type="predicted"/>
<dbReference type="PANTHER" id="PTHR22999:SF23">
    <property type="entry name" value="SORTING NEXIN-16"/>
    <property type="match status" value="1"/>
</dbReference>
<dbReference type="AlphaFoldDB" id="A0A6A6JLN9"/>
<accession>A0A6A6JLN9</accession>
<dbReference type="InterPro" id="IPR051837">
    <property type="entry name" value="SortingNexin/PXDomain-PKLike"/>
</dbReference>
<evidence type="ECO:0000313" key="6">
    <source>
        <dbReference type="Proteomes" id="UP000800097"/>
    </source>
</evidence>
<dbReference type="RefSeq" id="XP_033653368.1">
    <property type="nucleotide sequence ID" value="XM_033800295.1"/>
</dbReference>
<protein>
    <recommendedName>
        <fullName evidence="4">PXA domain-containing protein</fullName>
    </recommendedName>
</protein>
<dbReference type="GeneID" id="54553470"/>
<evidence type="ECO:0000256" key="2">
    <source>
        <dbReference type="ARBA" id="ARBA00022490"/>
    </source>
</evidence>
<sequence>MQPARLTNNFESATPLASSDHGPALTRSSKARKPDDFLSDDATAAFIRRTLCSGKELLGPSEKGRGTPRPIEEVLPPLTSSNAVDMQLYAIISVIIKEFVQTWYSKITPDQVFVNEVMQIIAHCTRALEQRLRKVDLEALCFDEIPGLLEDHLKAFRIAQEQTSGPQSLVSDPRVVYHALHPHPALSPVPSESIPSSVLEQRENESVWRQMLVQGLLAVLLPTEDLENGCLRALVVEIFAEMILGNGISGKACEGWLLWEGITKVAEVLQPPPEGQEKEELPQNSLDRYGLLSAPVPDPADPRPSSRKEMQHGITSVVPTDVFWTILQYAILAFTWFRTVVLAAVRSSALPVRSSPGIGIAAKRPMLSMRLWSCVSQLVELERRMPWLSGFASLLHWLALAGPGRVGGIDGVLDR</sequence>
<comment type="subcellular location">
    <subcellularLocation>
        <location evidence="1">Cytoplasm</location>
    </subcellularLocation>
</comment>
<keyword evidence="6" id="KW-1185">Reference proteome</keyword>
<dbReference type="GO" id="GO:0005770">
    <property type="term" value="C:late endosome"/>
    <property type="evidence" value="ECO:0007669"/>
    <property type="project" value="TreeGrafter"/>
</dbReference>
<feature type="region of interest" description="Disordered" evidence="3">
    <location>
        <begin position="1"/>
        <end position="36"/>
    </location>
</feature>
<organism evidence="5 6">
    <name type="scientific">Westerdykella ornata</name>
    <dbReference type="NCBI Taxonomy" id="318751"/>
    <lineage>
        <taxon>Eukaryota</taxon>
        <taxon>Fungi</taxon>
        <taxon>Dikarya</taxon>
        <taxon>Ascomycota</taxon>
        <taxon>Pezizomycotina</taxon>
        <taxon>Dothideomycetes</taxon>
        <taxon>Pleosporomycetidae</taxon>
        <taxon>Pleosporales</taxon>
        <taxon>Sporormiaceae</taxon>
        <taxon>Westerdykella</taxon>
    </lineage>
</organism>
<dbReference type="PROSITE" id="PS51207">
    <property type="entry name" value="PXA"/>
    <property type="match status" value="1"/>
</dbReference>
<dbReference type="Proteomes" id="UP000800097">
    <property type="component" value="Unassembled WGS sequence"/>
</dbReference>
<dbReference type="Pfam" id="PF02194">
    <property type="entry name" value="PXA"/>
    <property type="match status" value="1"/>
</dbReference>
<evidence type="ECO:0000256" key="1">
    <source>
        <dbReference type="ARBA" id="ARBA00004496"/>
    </source>
</evidence>
<dbReference type="GO" id="GO:0045022">
    <property type="term" value="P:early endosome to late endosome transport"/>
    <property type="evidence" value="ECO:0007669"/>
    <property type="project" value="TreeGrafter"/>
</dbReference>
<reference evidence="5" key="1">
    <citation type="journal article" date="2020" name="Stud. Mycol.">
        <title>101 Dothideomycetes genomes: a test case for predicting lifestyles and emergence of pathogens.</title>
        <authorList>
            <person name="Haridas S."/>
            <person name="Albert R."/>
            <person name="Binder M."/>
            <person name="Bloem J."/>
            <person name="Labutti K."/>
            <person name="Salamov A."/>
            <person name="Andreopoulos B."/>
            <person name="Baker S."/>
            <person name="Barry K."/>
            <person name="Bills G."/>
            <person name="Bluhm B."/>
            <person name="Cannon C."/>
            <person name="Castanera R."/>
            <person name="Culley D."/>
            <person name="Daum C."/>
            <person name="Ezra D."/>
            <person name="Gonzalez J."/>
            <person name="Henrissat B."/>
            <person name="Kuo A."/>
            <person name="Liang C."/>
            <person name="Lipzen A."/>
            <person name="Lutzoni F."/>
            <person name="Magnuson J."/>
            <person name="Mondo S."/>
            <person name="Nolan M."/>
            <person name="Ohm R."/>
            <person name="Pangilinan J."/>
            <person name="Park H.-J."/>
            <person name="Ramirez L."/>
            <person name="Alfaro M."/>
            <person name="Sun H."/>
            <person name="Tritt A."/>
            <person name="Yoshinaga Y."/>
            <person name="Zwiers L.-H."/>
            <person name="Turgeon B."/>
            <person name="Goodwin S."/>
            <person name="Spatafora J."/>
            <person name="Crous P."/>
            <person name="Grigoriev I."/>
        </authorList>
    </citation>
    <scope>NUCLEOTIDE SEQUENCE</scope>
    <source>
        <strain evidence="5">CBS 379.55</strain>
    </source>
</reference>
<dbReference type="SMART" id="SM00313">
    <property type="entry name" value="PXA"/>
    <property type="match status" value="1"/>
</dbReference>
<dbReference type="OrthoDB" id="5582218at2759"/>
<dbReference type="EMBL" id="ML986495">
    <property type="protein sequence ID" value="KAF2275829.1"/>
    <property type="molecule type" value="Genomic_DNA"/>
</dbReference>